<reference evidence="1" key="1">
    <citation type="submission" date="2022-11" db="EMBL/GenBank/DDBJ databases">
        <title>Centuries of genome instability and evolution in soft-shell clam transmissible cancer (bioRxiv).</title>
        <authorList>
            <person name="Hart S.F.M."/>
            <person name="Yonemitsu M.A."/>
            <person name="Giersch R.M."/>
            <person name="Beal B.F."/>
            <person name="Arriagada G."/>
            <person name="Davis B.W."/>
            <person name="Ostrander E.A."/>
            <person name="Goff S.P."/>
            <person name="Metzger M.J."/>
        </authorList>
    </citation>
    <scope>NUCLEOTIDE SEQUENCE</scope>
    <source>
        <strain evidence="1">MELC-2E11</strain>
        <tissue evidence="1">Siphon/mantle</tissue>
    </source>
</reference>
<sequence>MTIPADQLASGVSCCFNVAEWSNFLVELKADQ</sequence>
<gene>
    <name evidence="1" type="ORF">MAR_013709</name>
</gene>
<evidence type="ECO:0000313" key="1">
    <source>
        <dbReference type="EMBL" id="WAR28005.1"/>
    </source>
</evidence>
<protein>
    <recommendedName>
        <fullName evidence="3">DUF397 domain-containing protein</fullName>
    </recommendedName>
</protein>
<dbReference type="Proteomes" id="UP001164746">
    <property type="component" value="Chromosome 15"/>
</dbReference>
<evidence type="ECO:0008006" key="3">
    <source>
        <dbReference type="Google" id="ProtNLM"/>
    </source>
</evidence>
<keyword evidence="2" id="KW-1185">Reference proteome</keyword>
<accession>A0ABY7G198</accession>
<evidence type="ECO:0000313" key="2">
    <source>
        <dbReference type="Proteomes" id="UP001164746"/>
    </source>
</evidence>
<organism evidence="1 2">
    <name type="scientific">Mya arenaria</name>
    <name type="common">Soft-shell clam</name>
    <dbReference type="NCBI Taxonomy" id="6604"/>
    <lineage>
        <taxon>Eukaryota</taxon>
        <taxon>Metazoa</taxon>
        <taxon>Spiralia</taxon>
        <taxon>Lophotrochozoa</taxon>
        <taxon>Mollusca</taxon>
        <taxon>Bivalvia</taxon>
        <taxon>Autobranchia</taxon>
        <taxon>Heteroconchia</taxon>
        <taxon>Euheterodonta</taxon>
        <taxon>Imparidentia</taxon>
        <taxon>Neoheterodontei</taxon>
        <taxon>Myida</taxon>
        <taxon>Myoidea</taxon>
        <taxon>Myidae</taxon>
        <taxon>Mya</taxon>
    </lineage>
</organism>
<name>A0ABY7G198_MYAAR</name>
<proteinExistence type="predicted"/>
<dbReference type="EMBL" id="CP111026">
    <property type="protein sequence ID" value="WAR28005.1"/>
    <property type="molecule type" value="Genomic_DNA"/>
</dbReference>